<protein>
    <submittedName>
        <fullName evidence="2">Uncharacterized protein</fullName>
    </submittedName>
</protein>
<keyword evidence="1" id="KW-1133">Transmembrane helix</keyword>
<reference evidence="2 3" key="1">
    <citation type="submission" date="2018-11" db="EMBL/GenBank/DDBJ databases">
        <title>Genome sequence of Saitozyma podzolica DSM 27192.</title>
        <authorList>
            <person name="Aliyu H."/>
            <person name="Gorte O."/>
            <person name="Ochsenreither K."/>
        </authorList>
    </citation>
    <scope>NUCLEOTIDE SEQUENCE [LARGE SCALE GENOMIC DNA]</scope>
    <source>
        <strain evidence="2 3">DSM 27192</strain>
    </source>
</reference>
<keyword evidence="1" id="KW-0472">Membrane</keyword>
<dbReference type="STRING" id="1890683.A0A427YPS8"/>
<keyword evidence="3" id="KW-1185">Reference proteome</keyword>
<sequence length="181" mass="20385">MVQVSAAPAPRPAANFLRKPPVWVSFWLAFSTIIVLWDAAYCFMRPRSMPGGDLEWIWAPYNAVPYARIDYIYGLPALESGDGYTNAQGERVPYAVARLCSSECCTPLTRLALMNLLEAMLNVEYLYLRHTSSRTTRSTTMSRDYGYHGHAPIVGFATVTMTWSKTALYFIQGEHEAFRPG</sequence>
<keyword evidence="1" id="KW-0812">Transmembrane</keyword>
<proteinExistence type="predicted"/>
<dbReference type="OrthoDB" id="60858at2759"/>
<dbReference type="PANTHER" id="PTHR37919:SF2">
    <property type="entry name" value="EXPERA DOMAIN-CONTAINING PROTEIN"/>
    <property type="match status" value="1"/>
</dbReference>
<dbReference type="EMBL" id="RSCD01000004">
    <property type="protein sequence ID" value="RSH93077.1"/>
    <property type="molecule type" value="Genomic_DNA"/>
</dbReference>
<dbReference type="Proteomes" id="UP000279259">
    <property type="component" value="Unassembled WGS sequence"/>
</dbReference>
<dbReference type="PANTHER" id="PTHR37919">
    <property type="entry name" value="PROTEIN CBG05606"/>
    <property type="match status" value="1"/>
</dbReference>
<comment type="caution">
    <text evidence="2">The sequence shown here is derived from an EMBL/GenBank/DDBJ whole genome shotgun (WGS) entry which is preliminary data.</text>
</comment>
<gene>
    <name evidence="2" type="ORF">EHS25_007430</name>
</gene>
<evidence type="ECO:0000313" key="2">
    <source>
        <dbReference type="EMBL" id="RSH93077.1"/>
    </source>
</evidence>
<accession>A0A427YPS8</accession>
<organism evidence="2 3">
    <name type="scientific">Saitozyma podzolica</name>
    <dbReference type="NCBI Taxonomy" id="1890683"/>
    <lineage>
        <taxon>Eukaryota</taxon>
        <taxon>Fungi</taxon>
        <taxon>Dikarya</taxon>
        <taxon>Basidiomycota</taxon>
        <taxon>Agaricomycotina</taxon>
        <taxon>Tremellomycetes</taxon>
        <taxon>Tremellales</taxon>
        <taxon>Trimorphomycetaceae</taxon>
        <taxon>Saitozyma</taxon>
    </lineage>
</organism>
<feature type="transmembrane region" description="Helical" evidence="1">
    <location>
        <begin position="22"/>
        <end position="44"/>
    </location>
</feature>
<evidence type="ECO:0000256" key="1">
    <source>
        <dbReference type="SAM" id="Phobius"/>
    </source>
</evidence>
<evidence type="ECO:0000313" key="3">
    <source>
        <dbReference type="Proteomes" id="UP000279259"/>
    </source>
</evidence>
<name>A0A427YPS8_9TREE</name>
<dbReference type="AlphaFoldDB" id="A0A427YPS8"/>